<dbReference type="CDD" id="cd07812">
    <property type="entry name" value="SRPBCC"/>
    <property type="match status" value="1"/>
</dbReference>
<comment type="caution">
    <text evidence="1">The sequence shown here is derived from an EMBL/GenBank/DDBJ whole genome shotgun (WGS) entry which is preliminary data.</text>
</comment>
<accession>A0A7Y6IJ25</accession>
<proteinExistence type="predicted"/>
<dbReference type="AlphaFoldDB" id="A0A7Y6IJ25"/>
<sequence>MGAAVLVAAPPERVFAVLTDWPRHHEWMVLTTARRSGPDQVEAFTGLGRLGFLDTMTITRWEPPGLVRVRHTGRLVRGEGVFRVRPYGGGSRVIWAEDLDLPLGAVGRLLWPLARPFADAMARLSLRRLARLVE</sequence>
<evidence type="ECO:0000313" key="2">
    <source>
        <dbReference type="Proteomes" id="UP000546126"/>
    </source>
</evidence>
<dbReference type="EMBL" id="JABWGO010000001">
    <property type="protein sequence ID" value="NUW38618.1"/>
    <property type="molecule type" value="Genomic_DNA"/>
</dbReference>
<dbReference type="InterPro" id="IPR019587">
    <property type="entry name" value="Polyketide_cyclase/dehydratase"/>
</dbReference>
<keyword evidence="2" id="KW-1185">Reference proteome</keyword>
<protein>
    <submittedName>
        <fullName evidence="1">SRPBCC family protein</fullName>
    </submittedName>
</protein>
<organism evidence="1 2">
    <name type="scientific">Nonomuraea rhodomycinica</name>
    <dbReference type="NCBI Taxonomy" id="1712872"/>
    <lineage>
        <taxon>Bacteria</taxon>
        <taxon>Bacillati</taxon>
        <taxon>Actinomycetota</taxon>
        <taxon>Actinomycetes</taxon>
        <taxon>Streptosporangiales</taxon>
        <taxon>Streptosporangiaceae</taxon>
        <taxon>Nonomuraea</taxon>
    </lineage>
</organism>
<gene>
    <name evidence="1" type="ORF">HT134_00530</name>
</gene>
<evidence type="ECO:0000313" key="1">
    <source>
        <dbReference type="EMBL" id="NUW38618.1"/>
    </source>
</evidence>
<dbReference type="InterPro" id="IPR023393">
    <property type="entry name" value="START-like_dom_sf"/>
</dbReference>
<name>A0A7Y6IJ25_9ACTN</name>
<dbReference type="SUPFAM" id="SSF55961">
    <property type="entry name" value="Bet v1-like"/>
    <property type="match status" value="1"/>
</dbReference>
<reference evidence="1 2" key="1">
    <citation type="submission" date="2020-06" db="EMBL/GenBank/DDBJ databases">
        <authorList>
            <person name="Chanama M."/>
        </authorList>
    </citation>
    <scope>NUCLEOTIDE SEQUENCE [LARGE SCALE GENOMIC DNA]</scope>
    <source>
        <strain evidence="1 2">TBRC6557</strain>
    </source>
</reference>
<dbReference type="Pfam" id="PF10604">
    <property type="entry name" value="Polyketide_cyc2"/>
    <property type="match status" value="1"/>
</dbReference>
<dbReference type="Gene3D" id="3.30.530.20">
    <property type="match status" value="1"/>
</dbReference>
<dbReference type="RefSeq" id="WP_175598268.1">
    <property type="nucleotide sequence ID" value="NZ_JABWGO010000001.1"/>
</dbReference>
<dbReference type="Proteomes" id="UP000546126">
    <property type="component" value="Unassembled WGS sequence"/>
</dbReference>